<comment type="caution">
    <text evidence="1">The sequence shown here is derived from an EMBL/GenBank/DDBJ whole genome shotgun (WGS) entry which is preliminary data.</text>
</comment>
<gene>
    <name evidence="1" type="ORF">Cgig2_011504</name>
</gene>
<organism evidence="1 2">
    <name type="scientific">Carnegiea gigantea</name>
    <dbReference type="NCBI Taxonomy" id="171969"/>
    <lineage>
        <taxon>Eukaryota</taxon>
        <taxon>Viridiplantae</taxon>
        <taxon>Streptophyta</taxon>
        <taxon>Embryophyta</taxon>
        <taxon>Tracheophyta</taxon>
        <taxon>Spermatophyta</taxon>
        <taxon>Magnoliopsida</taxon>
        <taxon>eudicotyledons</taxon>
        <taxon>Gunneridae</taxon>
        <taxon>Pentapetalae</taxon>
        <taxon>Caryophyllales</taxon>
        <taxon>Cactineae</taxon>
        <taxon>Cactaceae</taxon>
        <taxon>Cactoideae</taxon>
        <taxon>Echinocereeae</taxon>
        <taxon>Carnegiea</taxon>
    </lineage>
</organism>
<dbReference type="Proteomes" id="UP001153076">
    <property type="component" value="Unassembled WGS sequence"/>
</dbReference>
<reference evidence="1" key="1">
    <citation type="submission" date="2022-04" db="EMBL/GenBank/DDBJ databases">
        <title>Carnegiea gigantea Genome sequencing and assembly v2.</title>
        <authorList>
            <person name="Copetti D."/>
            <person name="Sanderson M.J."/>
            <person name="Burquez A."/>
            <person name="Wojciechowski M.F."/>
        </authorList>
    </citation>
    <scope>NUCLEOTIDE SEQUENCE</scope>
    <source>
        <strain evidence="1">SGP5-SGP5p</strain>
        <tissue evidence="1">Aerial part</tissue>
    </source>
</reference>
<dbReference type="AlphaFoldDB" id="A0A9Q1GTI4"/>
<keyword evidence="2" id="KW-1185">Reference proteome</keyword>
<proteinExistence type="predicted"/>
<evidence type="ECO:0000313" key="1">
    <source>
        <dbReference type="EMBL" id="KAJ8425101.1"/>
    </source>
</evidence>
<dbReference type="EMBL" id="JAKOGI010001544">
    <property type="protein sequence ID" value="KAJ8425101.1"/>
    <property type="molecule type" value="Genomic_DNA"/>
</dbReference>
<dbReference type="OrthoDB" id="1113909at2759"/>
<sequence length="186" mass="20928">MRGSSLKSRRRNAEADLAEERRLFVTLRTKKLTAPTLCKRLNFKKPSCVMHTEKGKEIPEPSNMMLDEDEVVIPRNEAFKRKLQDEKSLKGTTKRKIFREDSKSSSHVISKAESILPNIGNFEGLFVDSKGGAGGLSLLWAKGAETLTVALLSCAINHIDMAIKWKEGDPKWRFTGIYGLLETHIN</sequence>
<accession>A0A9Q1GTI4</accession>
<evidence type="ECO:0000313" key="2">
    <source>
        <dbReference type="Proteomes" id="UP001153076"/>
    </source>
</evidence>
<protein>
    <submittedName>
        <fullName evidence="1">Uncharacterized protein</fullName>
    </submittedName>
</protein>
<name>A0A9Q1GTI4_9CARY</name>